<sequence length="417" mass="47350">MTHKMIDYEHQSYGYDCSNMEIVSTLDVDEPVTQFKKSVSPNQGKLRSKVWKHFKKHFKPNNEAVAICNYCSRSFSGGVTAGTSHLRNHVERKHAQFVFPEVHNHMDSVSTPNGDSTSSDWDHYKKFKKPNNDIVGVCDFCSKNIVVRDGESYKLKNHLKRKHLKLIKSIASSKTESVSILKLEEPMTEVEESSPPSQGKNKVMDWAHFQKVENSNNKIVAVCKHCSKNLVLGDDESTKLRNHLNRKHAELISSIDCIKTEDVSTPDVDEPMTEVEEVDPSSQRSLGVSTPDVDDSMAMTSYCVKYILIDYCFWFKRTRIRWSDNYCHEIAGGSDYVSGLVRSYLDQATKLGSVACLCTVMANLIPCLASMENKTILANVIAITIPTFKQILEFNYQASCKRTLDDLDNYGTFWLRN</sequence>
<dbReference type="PANTHER" id="PTHR34396">
    <property type="entry name" value="OS03G0264950 PROTEIN-RELATED"/>
    <property type="match status" value="1"/>
</dbReference>
<proteinExistence type="predicted"/>
<dbReference type="GO" id="GO:0006357">
    <property type="term" value="P:regulation of transcription by RNA polymerase II"/>
    <property type="evidence" value="ECO:0007669"/>
    <property type="project" value="TreeGrafter"/>
</dbReference>
<dbReference type="PANTHER" id="PTHR34396:SF25">
    <property type="entry name" value="BOUNDARY ELEMENT ASSOCIATED FACTOR"/>
    <property type="match status" value="1"/>
</dbReference>
<dbReference type="AlphaFoldDB" id="A0A2U1KC20"/>
<accession>A0A2U1KC20</accession>
<feature type="domain" description="BED-type" evidence="5">
    <location>
        <begin position="45"/>
        <end position="101"/>
    </location>
</feature>
<keyword evidence="2 4" id="KW-0863">Zinc-finger</keyword>
<keyword evidence="7" id="KW-1185">Reference proteome</keyword>
<dbReference type="InterPro" id="IPR003656">
    <property type="entry name" value="Znf_BED"/>
</dbReference>
<keyword evidence="1" id="KW-0479">Metal-binding</keyword>
<name>A0A2U1KC20_ARTAN</name>
<dbReference type="SMART" id="SM00614">
    <property type="entry name" value="ZnF_BED"/>
    <property type="match status" value="3"/>
</dbReference>
<evidence type="ECO:0000256" key="4">
    <source>
        <dbReference type="PROSITE-ProRule" id="PRU00027"/>
    </source>
</evidence>
<dbReference type="GO" id="GO:0008270">
    <property type="term" value="F:zinc ion binding"/>
    <property type="evidence" value="ECO:0007669"/>
    <property type="project" value="UniProtKB-KW"/>
</dbReference>
<dbReference type="InterPro" id="IPR036236">
    <property type="entry name" value="Znf_C2H2_sf"/>
</dbReference>
<evidence type="ECO:0000313" key="6">
    <source>
        <dbReference type="EMBL" id="PWA34312.1"/>
    </source>
</evidence>
<evidence type="ECO:0000256" key="1">
    <source>
        <dbReference type="ARBA" id="ARBA00022723"/>
    </source>
</evidence>
<dbReference type="InterPro" id="IPR053031">
    <property type="entry name" value="Cuticle_assoc_protein"/>
</dbReference>
<reference evidence="6 7" key="1">
    <citation type="journal article" date="2018" name="Mol. Plant">
        <title>The genome of Artemisia annua provides insight into the evolution of Asteraceae family and artemisinin biosynthesis.</title>
        <authorList>
            <person name="Shen Q."/>
            <person name="Zhang L."/>
            <person name="Liao Z."/>
            <person name="Wang S."/>
            <person name="Yan T."/>
            <person name="Shi P."/>
            <person name="Liu M."/>
            <person name="Fu X."/>
            <person name="Pan Q."/>
            <person name="Wang Y."/>
            <person name="Lv Z."/>
            <person name="Lu X."/>
            <person name="Zhang F."/>
            <person name="Jiang W."/>
            <person name="Ma Y."/>
            <person name="Chen M."/>
            <person name="Hao X."/>
            <person name="Li L."/>
            <person name="Tang Y."/>
            <person name="Lv G."/>
            <person name="Zhou Y."/>
            <person name="Sun X."/>
            <person name="Brodelius P.E."/>
            <person name="Rose J.K.C."/>
            <person name="Tang K."/>
        </authorList>
    </citation>
    <scope>NUCLEOTIDE SEQUENCE [LARGE SCALE GENOMIC DNA]</scope>
    <source>
        <strain evidence="7">cv. Huhao1</strain>
        <tissue evidence="6">Leaf</tissue>
    </source>
</reference>
<evidence type="ECO:0000259" key="5">
    <source>
        <dbReference type="PROSITE" id="PS50808"/>
    </source>
</evidence>
<evidence type="ECO:0000313" key="7">
    <source>
        <dbReference type="Proteomes" id="UP000245207"/>
    </source>
</evidence>
<dbReference type="GO" id="GO:0005634">
    <property type="term" value="C:nucleus"/>
    <property type="evidence" value="ECO:0007669"/>
    <property type="project" value="TreeGrafter"/>
</dbReference>
<dbReference type="Proteomes" id="UP000245207">
    <property type="component" value="Unassembled WGS sequence"/>
</dbReference>
<dbReference type="GO" id="GO:1990837">
    <property type="term" value="F:sequence-specific double-stranded DNA binding"/>
    <property type="evidence" value="ECO:0007669"/>
    <property type="project" value="TreeGrafter"/>
</dbReference>
<dbReference type="Pfam" id="PF02892">
    <property type="entry name" value="zf-BED"/>
    <property type="match status" value="2"/>
</dbReference>
<dbReference type="SUPFAM" id="SSF57667">
    <property type="entry name" value="beta-beta-alpha zinc fingers"/>
    <property type="match status" value="2"/>
</dbReference>
<dbReference type="PROSITE" id="PS50808">
    <property type="entry name" value="ZF_BED"/>
    <property type="match status" value="3"/>
</dbReference>
<dbReference type="EMBL" id="PKPP01023031">
    <property type="protein sequence ID" value="PWA34312.1"/>
    <property type="molecule type" value="Genomic_DNA"/>
</dbReference>
<organism evidence="6 7">
    <name type="scientific">Artemisia annua</name>
    <name type="common">Sweet wormwood</name>
    <dbReference type="NCBI Taxonomy" id="35608"/>
    <lineage>
        <taxon>Eukaryota</taxon>
        <taxon>Viridiplantae</taxon>
        <taxon>Streptophyta</taxon>
        <taxon>Embryophyta</taxon>
        <taxon>Tracheophyta</taxon>
        <taxon>Spermatophyta</taxon>
        <taxon>Magnoliopsida</taxon>
        <taxon>eudicotyledons</taxon>
        <taxon>Gunneridae</taxon>
        <taxon>Pentapetalae</taxon>
        <taxon>asterids</taxon>
        <taxon>campanulids</taxon>
        <taxon>Asterales</taxon>
        <taxon>Asteraceae</taxon>
        <taxon>Asteroideae</taxon>
        <taxon>Anthemideae</taxon>
        <taxon>Artemisiinae</taxon>
        <taxon>Artemisia</taxon>
    </lineage>
</organism>
<feature type="domain" description="BED-type" evidence="5">
    <location>
        <begin position="200"/>
        <end position="255"/>
    </location>
</feature>
<gene>
    <name evidence="6" type="ORF">CTI12_AA620340</name>
</gene>
<evidence type="ECO:0000256" key="2">
    <source>
        <dbReference type="ARBA" id="ARBA00022771"/>
    </source>
</evidence>
<comment type="caution">
    <text evidence="6">The sequence shown here is derived from an EMBL/GenBank/DDBJ whole genome shotgun (WGS) entry which is preliminary data.</text>
</comment>
<evidence type="ECO:0000256" key="3">
    <source>
        <dbReference type="ARBA" id="ARBA00022833"/>
    </source>
</evidence>
<protein>
    <submittedName>
        <fullName evidence="6">Zinc finger, BED-type, Zinc finger, C2H2, WD40/YVTN repeat-like-containing domain protein</fullName>
    </submittedName>
</protein>
<keyword evidence="3" id="KW-0862">Zinc</keyword>
<feature type="domain" description="BED-type" evidence="5">
    <location>
        <begin position="115"/>
        <end position="170"/>
    </location>
</feature>